<reference evidence="2" key="1">
    <citation type="submission" date="2018-02" db="EMBL/GenBank/DDBJ databases">
        <title>Rhizophora mucronata_Transcriptome.</title>
        <authorList>
            <person name="Meera S.P."/>
            <person name="Sreeshan A."/>
            <person name="Augustine A."/>
        </authorList>
    </citation>
    <scope>NUCLEOTIDE SEQUENCE</scope>
    <source>
        <tissue evidence="2">Leaf</tissue>
    </source>
</reference>
<evidence type="ECO:0000256" key="1">
    <source>
        <dbReference type="SAM" id="MobiDB-lite"/>
    </source>
</evidence>
<feature type="region of interest" description="Disordered" evidence="1">
    <location>
        <begin position="14"/>
        <end position="35"/>
    </location>
</feature>
<evidence type="ECO:0000313" key="2">
    <source>
        <dbReference type="EMBL" id="MBX49142.1"/>
    </source>
</evidence>
<dbReference type="AlphaFoldDB" id="A0A2P2P337"/>
<proteinExistence type="predicted"/>
<name>A0A2P2P337_RHIMU</name>
<feature type="compositionally biased region" description="Basic and acidic residues" evidence="1">
    <location>
        <begin position="22"/>
        <end position="35"/>
    </location>
</feature>
<dbReference type="EMBL" id="GGEC01068658">
    <property type="protein sequence ID" value="MBX49142.1"/>
    <property type="molecule type" value="Transcribed_RNA"/>
</dbReference>
<protein>
    <submittedName>
        <fullName evidence="2">Uncharacterized protein</fullName>
    </submittedName>
</protein>
<sequence length="35" mass="3897">MGIYSCQNGNIFLPNGSSVHNGVDHHRQQSQKIET</sequence>
<accession>A0A2P2P337</accession>
<organism evidence="2">
    <name type="scientific">Rhizophora mucronata</name>
    <name type="common">Asiatic mangrove</name>
    <dbReference type="NCBI Taxonomy" id="61149"/>
    <lineage>
        <taxon>Eukaryota</taxon>
        <taxon>Viridiplantae</taxon>
        <taxon>Streptophyta</taxon>
        <taxon>Embryophyta</taxon>
        <taxon>Tracheophyta</taxon>
        <taxon>Spermatophyta</taxon>
        <taxon>Magnoliopsida</taxon>
        <taxon>eudicotyledons</taxon>
        <taxon>Gunneridae</taxon>
        <taxon>Pentapetalae</taxon>
        <taxon>rosids</taxon>
        <taxon>fabids</taxon>
        <taxon>Malpighiales</taxon>
        <taxon>Rhizophoraceae</taxon>
        <taxon>Rhizophora</taxon>
    </lineage>
</organism>